<evidence type="ECO:0000313" key="2">
    <source>
        <dbReference type="Proteomes" id="UP000671879"/>
    </source>
</evidence>
<dbReference type="KEGG" id="aram:KAR29_02685"/>
<dbReference type="Proteomes" id="UP000671879">
    <property type="component" value="Chromosome"/>
</dbReference>
<name>A0A9Q7AEH1_9BACT</name>
<evidence type="ECO:0000313" key="1">
    <source>
        <dbReference type="EMBL" id="QTX32849.1"/>
    </source>
</evidence>
<protein>
    <submittedName>
        <fullName evidence="1">Uncharacterized protein</fullName>
    </submittedName>
</protein>
<reference evidence="2" key="1">
    <citation type="submission" date="2021-04" db="EMBL/GenBank/DDBJ databases">
        <title>A novel Synergistetes isolate from a pyrite-forming mixed culture.</title>
        <authorList>
            <person name="Bunk B."/>
            <person name="Sproer C."/>
            <person name="Spring S."/>
            <person name="Pester M."/>
        </authorList>
    </citation>
    <scope>NUCLEOTIDE SEQUENCE [LARGE SCALE GENOMIC DNA]</scope>
    <source>
        <strain evidence="2">J.5.4.2-T.3.5.2</strain>
    </source>
</reference>
<organism evidence="1 2">
    <name type="scientific">Aminithiophilus ramosus</name>
    <dbReference type="NCBI Taxonomy" id="3029084"/>
    <lineage>
        <taxon>Bacteria</taxon>
        <taxon>Thermotogati</taxon>
        <taxon>Synergistota</taxon>
        <taxon>Synergistia</taxon>
        <taxon>Synergistales</taxon>
        <taxon>Aminithiophilaceae</taxon>
        <taxon>Aminithiophilus</taxon>
    </lineage>
</organism>
<gene>
    <name evidence="1" type="ORF">KAR29_02685</name>
</gene>
<accession>A0A9Q7AEH1</accession>
<proteinExistence type="predicted"/>
<dbReference type="AlphaFoldDB" id="A0A9Q7AEH1"/>
<sequence length="53" mass="5989">MDQRVDRVYARLVELLDGRDYGALKTLLASQEAVDVAGLVVYFEVARRFLSLS</sequence>
<keyword evidence="2" id="KW-1185">Reference proteome</keyword>
<dbReference type="RefSeq" id="WP_274374110.1">
    <property type="nucleotide sequence ID" value="NZ_CP072943.1"/>
</dbReference>
<dbReference type="EMBL" id="CP072943">
    <property type="protein sequence ID" value="QTX32849.1"/>
    <property type="molecule type" value="Genomic_DNA"/>
</dbReference>